<feature type="domain" description="BD-FAE-like" evidence="2">
    <location>
        <begin position="52"/>
        <end position="146"/>
    </location>
</feature>
<comment type="caution">
    <text evidence="3">The sequence shown here is derived from an EMBL/GenBank/DDBJ whole genome shotgun (WGS) entry which is preliminary data.</text>
</comment>
<evidence type="ECO:0000313" key="4">
    <source>
        <dbReference type="Proteomes" id="UP000245216"/>
    </source>
</evidence>
<dbReference type="SUPFAM" id="SSF53474">
    <property type="entry name" value="alpha/beta-Hydrolases"/>
    <property type="match status" value="1"/>
</dbReference>
<dbReference type="Proteomes" id="UP000245216">
    <property type="component" value="Unassembled WGS sequence"/>
</dbReference>
<dbReference type="InterPro" id="IPR050300">
    <property type="entry name" value="GDXG_lipolytic_enzyme"/>
</dbReference>
<evidence type="ECO:0000313" key="3">
    <source>
        <dbReference type="EMBL" id="PWE12649.1"/>
    </source>
</evidence>
<organism evidence="3 4">
    <name type="scientific">Alcaligenes faecalis</name>
    <dbReference type="NCBI Taxonomy" id="511"/>
    <lineage>
        <taxon>Bacteria</taxon>
        <taxon>Pseudomonadati</taxon>
        <taxon>Pseudomonadota</taxon>
        <taxon>Betaproteobacteria</taxon>
        <taxon>Burkholderiales</taxon>
        <taxon>Alcaligenaceae</taxon>
        <taxon>Alcaligenes</taxon>
    </lineage>
</organism>
<dbReference type="Gene3D" id="3.40.50.1820">
    <property type="entry name" value="alpha/beta hydrolase"/>
    <property type="match status" value="1"/>
</dbReference>
<reference evidence="3 4" key="1">
    <citation type="submission" date="2018-05" db="EMBL/GenBank/DDBJ databases">
        <title>Genome Sequence of an Efficient Indole-Degrading Bacterium, Alcaligenes sp.YBY.</title>
        <authorList>
            <person name="Yang B."/>
        </authorList>
    </citation>
    <scope>NUCLEOTIDE SEQUENCE [LARGE SCALE GENOMIC DNA]</scope>
    <source>
        <strain evidence="3 4">YBY</strain>
    </source>
</reference>
<evidence type="ECO:0000256" key="1">
    <source>
        <dbReference type="ARBA" id="ARBA00022801"/>
    </source>
</evidence>
<dbReference type="GO" id="GO:0016787">
    <property type="term" value="F:hydrolase activity"/>
    <property type="evidence" value="ECO:0007669"/>
    <property type="project" value="UniProtKB-KW"/>
</dbReference>
<gene>
    <name evidence="3" type="ORF">DF183_17925</name>
</gene>
<dbReference type="AlphaFoldDB" id="A0A2U2BF60"/>
<name>A0A2U2BF60_ALCFA</name>
<dbReference type="InterPro" id="IPR029058">
    <property type="entry name" value="AB_hydrolase_fold"/>
</dbReference>
<dbReference type="EMBL" id="QEXO01000005">
    <property type="protein sequence ID" value="PWE12649.1"/>
    <property type="molecule type" value="Genomic_DNA"/>
</dbReference>
<dbReference type="Pfam" id="PF20434">
    <property type="entry name" value="BD-FAE"/>
    <property type="match status" value="1"/>
</dbReference>
<protein>
    <submittedName>
        <fullName evidence="3">Alpha/beta hydrolase</fullName>
    </submittedName>
</protein>
<reference evidence="3 4" key="2">
    <citation type="submission" date="2018-05" db="EMBL/GenBank/DDBJ databases">
        <authorList>
            <person name="Lanie J.A."/>
            <person name="Ng W.-L."/>
            <person name="Kazmierczak K.M."/>
            <person name="Andrzejewski T.M."/>
            <person name="Davidsen T.M."/>
            <person name="Wayne K.J."/>
            <person name="Tettelin H."/>
            <person name="Glass J.I."/>
            <person name="Rusch D."/>
            <person name="Podicherti R."/>
            <person name="Tsui H.-C.T."/>
            <person name="Winkler M.E."/>
        </authorList>
    </citation>
    <scope>NUCLEOTIDE SEQUENCE [LARGE SCALE GENOMIC DNA]</scope>
    <source>
        <strain evidence="3 4">YBY</strain>
    </source>
</reference>
<proteinExistence type="predicted"/>
<dbReference type="InterPro" id="IPR049492">
    <property type="entry name" value="BD-FAE-like_dom"/>
</dbReference>
<evidence type="ECO:0000259" key="2">
    <source>
        <dbReference type="Pfam" id="PF20434"/>
    </source>
</evidence>
<dbReference type="RefSeq" id="WP_109089810.1">
    <property type="nucleotide sequence ID" value="NZ_JBHXOA010000004.1"/>
</dbReference>
<dbReference type="PANTHER" id="PTHR48081">
    <property type="entry name" value="AB HYDROLASE SUPERFAMILY PROTEIN C4A8.06C"/>
    <property type="match status" value="1"/>
</dbReference>
<sequence length="276" mass="30150">MTQHLESEYNASWHVPDHKEIVASWSGLAEQFRAGSRHEANQPYGPETRNVMDIHFPVVERADVAVLMFIHGGYWQSMDQRRFSHLAQGSVDNGLITVLPTYTLCPQASVAQIIDELRLACATVWRRFKRPIVVAGHSAGGHLAACLLATDWPGFAPDLPGDMLQAGLGLSGLYDLAPLTHIGINDALQLNAETARASSPLFWPAPAHGQPFEAWVGGDETSEFHRQSQELAKAWSGQGVDAVYRSLPGTNHYNVIAALADKESLLSARLVALARN</sequence>
<accession>A0A2U2BF60</accession>
<dbReference type="STRING" id="511.UZ73_10690"/>
<keyword evidence="1 3" id="KW-0378">Hydrolase</keyword>
<dbReference type="PANTHER" id="PTHR48081:SF33">
    <property type="entry name" value="KYNURENINE FORMAMIDASE"/>
    <property type="match status" value="1"/>
</dbReference>